<name>A0A7K3MCC0_9ACTN</name>
<accession>A0A7K3MCC0</accession>
<sequence length="59" mass="6551">MSEPAVAPDALDEASASFWGKPDLDEVMAGAEPLREDESFEIADLTDDEWDVFIRAIHE</sequence>
<reference evidence="1 2" key="1">
    <citation type="submission" date="2019-11" db="EMBL/GenBank/DDBJ databases">
        <authorList>
            <person name="Li X.-J."/>
            <person name="Feng X.-M."/>
        </authorList>
    </citation>
    <scope>NUCLEOTIDE SEQUENCE [LARGE SCALE GENOMIC DNA]</scope>
    <source>
        <strain evidence="1 2">XMNu-373</strain>
    </source>
</reference>
<evidence type="ECO:0000313" key="2">
    <source>
        <dbReference type="Proteomes" id="UP000460435"/>
    </source>
</evidence>
<dbReference type="AlphaFoldDB" id="A0A7K3MCC0"/>
<comment type="caution">
    <text evidence="1">The sequence shown here is derived from an EMBL/GenBank/DDBJ whole genome shotgun (WGS) entry which is preliminary data.</text>
</comment>
<keyword evidence="2" id="KW-1185">Reference proteome</keyword>
<evidence type="ECO:0000313" key="1">
    <source>
        <dbReference type="EMBL" id="NDL60969.1"/>
    </source>
</evidence>
<proteinExistence type="predicted"/>
<dbReference type="EMBL" id="WLZY01000016">
    <property type="protein sequence ID" value="NDL60969.1"/>
    <property type="molecule type" value="Genomic_DNA"/>
</dbReference>
<gene>
    <name evidence="1" type="ORF">F7O44_28225</name>
</gene>
<dbReference type="RefSeq" id="WP_162453687.1">
    <property type="nucleotide sequence ID" value="NZ_WLZY01000016.1"/>
</dbReference>
<protein>
    <submittedName>
        <fullName evidence="1">Uncharacterized protein</fullName>
    </submittedName>
</protein>
<organism evidence="1 2">
    <name type="scientific">Phytoactinopolyspora mesophila</name>
    <dbReference type="NCBI Taxonomy" id="2650750"/>
    <lineage>
        <taxon>Bacteria</taxon>
        <taxon>Bacillati</taxon>
        <taxon>Actinomycetota</taxon>
        <taxon>Actinomycetes</taxon>
        <taxon>Jiangellales</taxon>
        <taxon>Jiangellaceae</taxon>
        <taxon>Phytoactinopolyspora</taxon>
    </lineage>
</organism>
<dbReference type="Proteomes" id="UP000460435">
    <property type="component" value="Unassembled WGS sequence"/>
</dbReference>